<dbReference type="GO" id="GO:0016791">
    <property type="term" value="F:phosphatase activity"/>
    <property type="evidence" value="ECO:0007669"/>
    <property type="project" value="TreeGrafter"/>
</dbReference>
<dbReference type="InterPro" id="IPR050126">
    <property type="entry name" value="Ap4A_hydrolase"/>
</dbReference>
<dbReference type="OrthoDB" id="9807890at2"/>
<accession>A0A081L9D2</accession>
<reference evidence="2 3" key="1">
    <citation type="submission" date="2012-09" db="EMBL/GenBank/DDBJ databases">
        <title>Genome Sequence of Bacillus sp. DW5-4.</title>
        <authorList>
            <person name="Lai Q."/>
            <person name="Liu Y."/>
            <person name="Shao Z."/>
        </authorList>
    </citation>
    <scope>NUCLEOTIDE SEQUENCE [LARGE SCALE GENOMIC DNA]</scope>
    <source>
        <strain evidence="2 3">DW5-4</strain>
    </source>
</reference>
<dbReference type="PANTHER" id="PTHR42850:SF7">
    <property type="entry name" value="BIS(5'-NUCLEOSYL)-TETRAPHOSPHATASE PRPE [ASYMMETRICAL]"/>
    <property type="match status" value="1"/>
</dbReference>
<feature type="domain" description="Calcineurin-like phosphoesterase" evidence="1">
    <location>
        <begin position="1"/>
        <end position="196"/>
    </location>
</feature>
<dbReference type="CDD" id="cd07423">
    <property type="entry name" value="MPP_Prp_like"/>
    <property type="match status" value="1"/>
</dbReference>
<dbReference type="Proteomes" id="UP000028091">
    <property type="component" value="Unassembled WGS sequence"/>
</dbReference>
<dbReference type="AlphaFoldDB" id="A0A081L9D2"/>
<dbReference type="SUPFAM" id="SSF56300">
    <property type="entry name" value="Metallo-dependent phosphatases"/>
    <property type="match status" value="1"/>
</dbReference>
<dbReference type="RefSeq" id="WP_034322864.1">
    <property type="nucleotide sequence ID" value="NZ_JOTP01000015.1"/>
</dbReference>
<dbReference type="GO" id="GO:0004081">
    <property type="term" value="F:bis(5'-nucleosyl)-tetraphosphatase (asymmetrical) activity"/>
    <property type="evidence" value="ECO:0007669"/>
    <property type="project" value="UniProtKB-EC"/>
</dbReference>
<dbReference type="InterPro" id="IPR029052">
    <property type="entry name" value="Metallo-depent_PP-like"/>
</dbReference>
<evidence type="ECO:0000259" key="1">
    <source>
        <dbReference type="Pfam" id="PF00149"/>
    </source>
</evidence>
<protein>
    <submittedName>
        <fullName evidence="2">Bis(5'-nucleosyl)-tetraphosphatase</fullName>
        <ecNumber evidence="2">3.6.1.17</ecNumber>
    </submittedName>
</protein>
<dbReference type="PANTHER" id="PTHR42850">
    <property type="entry name" value="METALLOPHOSPHOESTERASE"/>
    <property type="match status" value="1"/>
</dbReference>
<organism evidence="2 3">
    <name type="scientific">Bacillus zhangzhouensis</name>
    <dbReference type="NCBI Taxonomy" id="1178540"/>
    <lineage>
        <taxon>Bacteria</taxon>
        <taxon>Bacillati</taxon>
        <taxon>Bacillota</taxon>
        <taxon>Bacilli</taxon>
        <taxon>Bacillales</taxon>
        <taxon>Bacillaceae</taxon>
        <taxon>Bacillus</taxon>
    </lineage>
</organism>
<dbReference type="eggNOG" id="COG0639">
    <property type="taxonomic scope" value="Bacteria"/>
</dbReference>
<sequence>MKFDIIGDIHGCYEELLTLIYKLGYELKHGLPVHPDKRTLALVGDLTDRGPQSVNVMQFVIHAYSHGAIRYVPGNHCFKLYRYLKGNPVKLLHGIETTVNEIKKLPLHEKNKLSYEFKQLFEKAPLYDVLIPDELIIAHAAMKEKDIGKKPNKQMRSYLLFGAVTGEIWPDGRPVRKDWAKEYEGKPWIVYGHTPVKEPRFVGRTVNIDTGCVFGNQLSALKYPELVTVSVPSSMPYDDSRFQHFTS</sequence>
<dbReference type="NCBIfam" id="NF010148">
    <property type="entry name" value="PRK13625.1"/>
    <property type="match status" value="1"/>
</dbReference>
<dbReference type="EC" id="3.6.1.17" evidence="2"/>
<dbReference type="Gene3D" id="3.60.21.10">
    <property type="match status" value="1"/>
</dbReference>
<keyword evidence="2" id="KW-0378">Hydrolase</keyword>
<proteinExistence type="predicted"/>
<dbReference type="GO" id="GO:0005737">
    <property type="term" value="C:cytoplasm"/>
    <property type="evidence" value="ECO:0007669"/>
    <property type="project" value="TreeGrafter"/>
</dbReference>
<dbReference type="Pfam" id="PF00149">
    <property type="entry name" value="Metallophos"/>
    <property type="match status" value="1"/>
</dbReference>
<comment type="caution">
    <text evidence="2">The sequence shown here is derived from an EMBL/GenBank/DDBJ whole genome shotgun (WGS) entry which is preliminary data.</text>
</comment>
<dbReference type="InterPro" id="IPR041780">
    <property type="entry name" value="MPP_PrpE-like"/>
</dbReference>
<evidence type="ECO:0000313" key="3">
    <source>
        <dbReference type="Proteomes" id="UP000028091"/>
    </source>
</evidence>
<dbReference type="EMBL" id="JOTP01000015">
    <property type="protein sequence ID" value="KEP25858.1"/>
    <property type="molecule type" value="Genomic_DNA"/>
</dbReference>
<dbReference type="InterPro" id="IPR004843">
    <property type="entry name" value="Calcineurin-like_PHP"/>
</dbReference>
<name>A0A081L9D2_9BACI</name>
<evidence type="ECO:0000313" key="2">
    <source>
        <dbReference type="EMBL" id="KEP25858.1"/>
    </source>
</evidence>
<keyword evidence="3" id="KW-1185">Reference proteome</keyword>
<gene>
    <name evidence="2" type="ORF">BA70_05055</name>
</gene>